<evidence type="ECO:0000313" key="2">
    <source>
        <dbReference type="Proteomes" id="UP000004508"/>
    </source>
</evidence>
<dbReference type="STRING" id="485913.Krac_0987"/>
<gene>
    <name evidence="1" type="ORF">Krac_0987</name>
</gene>
<protein>
    <submittedName>
        <fullName evidence="1">Uncharacterized protein</fullName>
    </submittedName>
</protein>
<proteinExistence type="predicted"/>
<dbReference type="EMBL" id="ADVG01000005">
    <property type="protein sequence ID" value="EFH80395.1"/>
    <property type="molecule type" value="Genomic_DNA"/>
</dbReference>
<dbReference type="InParanoid" id="D6U5Y4"/>
<reference evidence="1 2" key="1">
    <citation type="journal article" date="2011" name="Stand. Genomic Sci.">
        <title>Non-contiguous finished genome sequence and contextual data of the filamentous soil bacterium Ktedonobacter racemifer type strain (SOSP1-21).</title>
        <authorList>
            <person name="Chang Y.J."/>
            <person name="Land M."/>
            <person name="Hauser L."/>
            <person name="Chertkov O."/>
            <person name="Del Rio T.G."/>
            <person name="Nolan M."/>
            <person name="Copeland A."/>
            <person name="Tice H."/>
            <person name="Cheng J.F."/>
            <person name="Lucas S."/>
            <person name="Han C."/>
            <person name="Goodwin L."/>
            <person name="Pitluck S."/>
            <person name="Ivanova N."/>
            <person name="Ovchinikova G."/>
            <person name="Pati A."/>
            <person name="Chen A."/>
            <person name="Palaniappan K."/>
            <person name="Mavromatis K."/>
            <person name="Liolios K."/>
            <person name="Brettin T."/>
            <person name="Fiebig A."/>
            <person name="Rohde M."/>
            <person name="Abt B."/>
            <person name="Goker M."/>
            <person name="Detter J.C."/>
            <person name="Woyke T."/>
            <person name="Bristow J."/>
            <person name="Eisen J.A."/>
            <person name="Markowitz V."/>
            <person name="Hugenholtz P."/>
            <person name="Kyrpides N.C."/>
            <person name="Klenk H.P."/>
            <person name="Lapidus A."/>
        </authorList>
    </citation>
    <scope>NUCLEOTIDE SEQUENCE [LARGE SCALE GENOMIC DNA]</scope>
    <source>
        <strain evidence="2">DSM 44963</strain>
    </source>
</reference>
<name>D6U5Y4_KTERA</name>
<dbReference type="RefSeq" id="WP_007922972.1">
    <property type="nucleotide sequence ID" value="NZ_ADVG01000005.1"/>
</dbReference>
<accession>D6U5Y4</accession>
<dbReference type="Proteomes" id="UP000004508">
    <property type="component" value="Unassembled WGS sequence"/>
</dbReference>
<keyword evidence="2" id="KW-1185">Reference proteome</keyword>
<comment type="caution">
    <text evidence="1">The sequence shown here is derived from an EMBL/GenBank/DDBJ whole genome shotgun (WGS) entry which is preliminary data.</text>
</comment>
<dbReference type="AlphaFoldDB" id="D6U5Y4"/>
<evidence type="ECO:0000313" key="1">
    <source>
        <dbReference type="EMBL" id="EFH80395.1"/>
    </source>
</evidence>
<organism evidence="1 2">
    <name type="scientific">Ktedonobacter racemifer DSM 44963</name>
    <dbReference type="NCBI Taxonomy" id="485913"/>
    <lineage>
        <taxon>Bacteria</taxon>
        <taxon>Bacillati</taxon>
        <taxon>Chloroflexota</taxon>
        <taxon>Ktedonobacteria</taxon>
        <taxon>Ktedonobacterales</taxon>
        <taxon>Ktedonobacteraceae</taxon>
        <taxon>Ktedonobacter</taxon>
    </lineage>
</organism>
<sequence length="51" mass="5968">MARLTSILQENTTEEQDQDALEGMERWGFARWNRLDATLASIKPILSQLYR</sequence>